<sequence>MSNILIVGPAHPLRGGIATFNEQLAKSLQQAGHQVEILSFSLQYPDFLFPGTSQFTDEPAPSTLLISPKLNSIQPLNWLRVGNEYRKKSFDIVIFRFWLPFMAPCLGTFSRIMRWSQRNVTKFIAITDNVIPHEKRLGDKLLTRYFLSSCDGFIAMAKSVLNDIALFEPDKPKIYTPHPIYDNYGTPISREEALENLGLSPDFQYVLFFGLIRAYKGLDLLLEAFGEGELKKRKIKLIIAGEPYENMSKYEAIITKYQLENQIIRHTHFIPTEQVANYFCAADLVAQPYKTATQSGVSQIAYHFEKPILVTNVGGLAEIVSHQKVGYVVKPESVEIKNAILDFFDNQRDKEFAENIKLEKKRFSWETMIGKIFELADTL</sequence>
<organism evidence="3 4">
    <name type="scientific">Thermoflexibacter ruber</name>
    <dbReference type="NCBI Taxonomy" id="1003"/>
    <lineage>
        <taxon>Bacteria</taxon>
        <taxon>Pseudomonadati</taxon>
        <taxon>Bacteroidota</taxon>
        <taxon>Cytophagia</taxon>
        <taxon>Cytophagales</taxon>
        <taxon>Thermoflexibacteraceae</taxon>
        <taxon>Thermoflexibacter</taxon>
    </lineage>
</organism>
<accession>A0A1I2G8K8</accession>
<dbReference type="SUPFAM" id="SSF53756">
    <property type="entry name" value="UDP-Glycosyltransferase/glycogen phosphorylase"/>
    <property type="match status" value="1"/>
</dbReference>
<evidence type="ECO:0000259" key="2">
    <source>
        <dbReference type="Pfam" id="PF13439"/>
    </source>
</evidence>
<feature type="domain" description="Glycosyl transferase family 1" evidence="1">
    <location>
        <begin position="190"/>
        <end position="355"/>
    </location>
</feature>
<name>A0A1I2G8K8_9BACT</name>
<dbReference type="STRING" id="1003.SAMN04488541_10179"/>
<proteinExistence type="predicted"/>
<dbReference type="InterPro" id="IPR028098">
    <property type="entry name" value="Glyco_trans_4-like_N"/>
</dbReference>
<dbReference type="GO" id="GO:0016757">
    <property type="term" value="F:glycosyltransferase activity"/>
    <property type="evidence" value="ECO:0007669"/>
    <property type="project" value="InterPro"/>
</dbReference>
<dbReference type="RefSeq" id="WP_091544941.1">
    <property type="nucleotide sequence ID" value="NZ_FONY01000017.1"/>
</dbReference>
<evidence type="ECO:0000259" key="1">
    <source>
        <dbReference type="Pfam" id="PF00534"/>
    </source>
</evidence>
<dbReference type="Proteomes" id="UP000199513">
    <property type="component" value="Unassembled WGS sequence"/>
</dbReference>
<reference evidence="3 4" key="1">
    <citation type="submission" date="2016-10" db="EMBL/GenBank/DDBJ databases">
        <authorList>
            <person name="de Groot N.N."/>
        </authorList>
    </citation>
    <scope>NUCLEOTIDE SEQUENCE [LARGE SCALE GENOMIC DNA]</scope>
    <source>
        <strain>GEY</strain>
        <strain evidence="4">DSM 9560</strain>
    </source>
</reference>
<keyword evidence="4" id="KW-1185">Reference proteome</keyword>
<protein>
    <submittedName>
        <fullName evidence="3">Glycosyltransferase involved in cell wall bisynthesis</fullName>
    </submittedName>
</protein>
<dbReference type="AlphaFoldDB" id="A0A1I2G8K8"/>
<gene>
    <name evidence="3" type="ORF">SAMN04488541_10179</name>
</gene>
<feature type="domain" description="Glycosyltransferase subfamily 4-like N-terminal" evidence="2">
    <location>
        <begin position="15"/>
        <end position="166"/>
    </location>
</feature>
<dbReference type="Pfam" id="PF00534">
    <property type="entry name" value="Glycos_transf_1"/>
    <property type="match status" value="1"/>
</dbReference>
<evidence type="ECO:0000313" key="4">
    <source>
        <dbReference type="Proteomes" id="UP000199513"/>
    </source>
</evidence>
<evidence type="ECO:0000313" key="3">
    <source>
        <dbReference type="EMBL" id="SFF13310.1"/>
    </source>
</evidence>
<keyword evidence="3" id="KW-0808">Transferase</keyword>
<dbReference type="EMBL" id="FONY01000017">
    <property type="protein sequence ID" value="SFF13310.1"/>
    <property type="molecule type" value="Genomic_DNA"/>
</dbReference>
<dbReference type="PANTHER" id="PTHR12526:SF634">
    <property type="entry name" value="BLL3361 PROTEIN"/>
    <property type="match status" value="1"/>
</dbReference>
<dbReference type="Gene3D" id="3.40.50.2000">
    <property type="entry name" value="Glycogen Phosphorylase B"/>
    <property type="match status" value="2"/>
</dbReference>
<dbReference type="Pfam" id="PF13439">
    <property type="entry name" value="Glyco_transf_4"/>
    <property type="match status" value="1"/>
</dbReference>
<dbReference type="OrthoDB" id="9771846at2"/>
<dbReference type="InterPro" id="IPR001296">
    <property type="entry name" value="Glyco_trans_1"/>
</dbReference>
<dbReference type="PANTHER" id="PTHR12526">
    <property type="entry name" value="GLYCOSYLTRANSFERASE"/>
    <property type="match status" value="1"/>
</dbReference>